<comment type="caution">
    <text evidence="2">The sequence shown here is derived from an EMBL/GenBank/DDBJ whole genome shotgun (WGS) entry which is preliminary data.</text>
</comment>
<reference evidence="2" key="1">
    <citation type="submission" date="2023-10" db="EMBL/GenBank/DDBJ databases">
        <title>Surveillance and assessment of the effects of hospital wastewater treatment on clearance of pathogenic bacterial and antimicrobial resistance genes.</title>
        <authorList>
            <person name="Wu Y."/>
        </authorList>
    </citation>
    <scope>NUCLEOTIDE SEQUENCE</scope>
    <source>
        <strain evidence="2">23-M-SY-8</strain>
    </source>
</reference>
<dbReference type="SUPFAM" id="SSF103473">
    <property type="entry name" value="MFS general substrate transporter"/>
    <property type="match status" value="1"/>
</dbReference>
<evidence type="ECO:0000256" key="1">
    <source>
        <dbReference type="SAM" id="Phobius"/>
    </source>
</evidence>
<name>A0AAE4SGH7_9ENTR</name>
<organism evidence="2 3">
    <name type="scientific">Klebsiella quasipneumoniae subsp. similipneumoniae</name>
    <dbReference type="NCBI Taxonomy" id="1463164"/>
    <lineage>
        <taxon>Bacteria</taxon>
        <taxon>Pseudomonadati</taxon>
        <taxon>Pseudomonadota</taxon>
        <taxon>Gammaproteobacteria</taxon>
        <taxon>Enterobacterales</taxon>
        <taxon>Enterobacteriaceae</taxon>
        <taxon>Klebsiella/Raoultella group</taxon>
        <taxon>Klebsiella</taxon>
        <taxon>Klebsiella pneumoniae complex</taxon>
    </lineage>
</organism>
<dbReference type="Proteomes" id="UP001187239">
    <property type="component" value="Unassembled WGS sequence"/>
</dbReference>
<dbReference type="EMBL" id="JAWHXQ010000006">
    <property type="protein sequence ID" value="MDV0611480.1"/>
    <property type="molecule type" value="Genomic_DNA"/>
</dbReference>
<evidence type="ECO:0000313" key="2">
    <source>
        <dbReference type="EMBL" id="MDV0611480.1"/>
    </source>
</evidence>
<feature type="transmembrane region" description="Helical" evidence="1">
    <location>
        <begin position="86"/>
        <end position="103"/>
    </location>
</feature>
<keyword evidence="1" id="KW-1133">Transmembrane helix</keyword>
<sequence>MKKFLIDMIDKGLYYALLAALAFGSVTGQSNVLNVAAAAFWVVVFLGGVVGIITIFLAHGAEHITDEKSRQSVLESLRKIVRRKNVIARWWGWFCMMATIALLAYGGWVFTAVCYALSSLFVRFCISLARDKVEKQTVGVLA</sequence>
<protein>
    <submittedName>
        <fullName evidence="2">Uncharacterized protein</fullName>
    </submittedName>
</protein>
<gene>
    <name evidence="2" type="ORF">RZO73_13175</name>
</gene>
<dbReference type="InterPro" id="IPR036259">
    <property type="entry name" value="MFS_trans_sf"/>
</dbReference>
<dbReference type="AlphaFoldDB" id="A0AAE4SGH7"/>
<proteinExistence type="predicted"/>
<keyword evidence="1" id="KW-0812">Transmembrane</keyword>
<dbReference type="RefSeq" id="WP_046659660.1">
    <property type="nucleotide sequence ID" value="NZ_JAWHXQ010000006.1"/>
</dbReference>
<feature type="transmembrane region" description="Helical" evidence="1">
    <location>
        <begin position="38"/>
        <end position="61"/>
    </location>
</feature>
<accession>A0AAE4SGH7</accession>
<keyword evidence="1" id="KW-0472">Membrane</keyword>
<evidence type="ECO:0000313" key="3">
    <source>
        <dbReference type="Proteomes" id="UP001187239"/>
    </source>
</evidence>